<proteinExistence type="predicted"/>
<evidence type="ECO:0000313" key="1">
    <source>
        <dbReference type="EMBL" id="PYE50712.1"/>
    </source>
</evidence>
<evidence type="ECO:0000313" key="4">
    <source>
        <dbReference type="Proteomes" id="UP000509327"/>
    </source>
</evidence>
<name>A0A2V4VU98_PAEBA</name>
<dbReference type="GO" id="GO:0003677">
    <property type="term" value="F:DNA binding"/>
    <property type="evidence" value="ECO:0007669"/>
    <property type="project" value="InterPro"/>
</dbReference>
<dbReference type="SUPFAM" id="SSF47413">
    <property type="entry name" value="lambda repressor-like DNA-binding domains"/>
    <property type="match status" value="1"/>
</dbReference>
<dbReference type="EMBL" id="QJSW01000003">
    <property type="protein sequence ID" value="PYE50712.1"/>
    <property type="molecule type" value="Genomic_DNA"/>
</dbReference>
<gene>
    <name evidence="1" type="ORF">DFQ00_103130</name>
    <name evidence="2" type="ORF">HUB98_14500</name>
</gene>
<dbReference type="AlphaFoldDB" id="A0A2V4VU98"/>
<dbReference type="EMBL" id="CP054614">
    <property type="protein sequence ID" value="QKS57398.1"/>
    <property type="molecule type" value="Genomic_DNA"/>
</dbReference>
<evidence type="ECO:0008006" key="5">
    <source>
        <dbReference type="Google" id="ProtNLM"/>
    </source>
</evidence>
<evidence type="ECO:0000313" key="2">
    <source>
        <dbReference type="EMBL" id="QKS57398.1"/>
    </source>
</evidence>
<dbReference type="Proteomes" id="UP000247790">
    <property type="component" value="Unassembled WGS sequence"/>
</dbReference>
<keyword evidence="4" id="KW-1185">Reference proteome</keyword>
<protein>
    <recommendedName>
        <fullName evidence="5">HTH cro/C1-type domain-containing protein</fullName>
    </recommendedName>
</protein>
<organism evidence="1 3">
    <name type="scientific">Paenibacillus barcinonensis</name>
    <dbReference type="NCBI Taxonomy" id="198119"/>
    <lineage>
        <taxon>Bacteria</taxon>
        <taxon>Bacillati</taxon>
        <taxon>Bacillota</taxon>
        <taxon>Bacilli</taxon>
        <taxon>Bacillales</taxon>
        <taxon>Paenibacillaceae</taxon>
        <taxon>Paenibacillus</taxon>
    </lineage>
</organism>
<dbReference type="InterPro" id="IPR010982">
    <property type="entry name" value="Lambda_DNA-bd_dom_sf"/>
</dbReference>
<accession>A0A2V4VU98</accession>
<evidence type="ECO:0000313" key="3">
    <source>
        <dbReference type="Proteomes" id="UP000247790"/>
    </source>
</evidence>
<reference evidence="2 4" key="2">
    <citation type="submission" date="2020-06" db="EMBL/GenBank/DDBJ databases">
        <title>Complete genome of Paenibacillus barcinonensis KACC11450.</title>
        <authorList>
            <person name="Kim M."/>
            <person name="Park Y.-J."/>
            <person name="Shin J.-H."/>
        </authorList>
    </citation>
    <scope>NUCLEOTIDE SEQUENCE [LARGE SCALE GENOMIC DNA]</scope>
    <source>
        <strain evidence="2 4">KACC11450</strain>
    </source>
</reference>
<reference evidence="1 3" key="1">
    <citation type="submission" date="2018-06" db="EMBL/GenBank/DDBJ databases">
        <title>Genomic Encyclopedia of Type Strains, Phase III (KMG-III): the genomes of soil and plant-associated and newly described type strains.</title>
        <authorList>
            <person name="Whitman W."/>
        </authorList>
    </citation>
    <scope>NUCLEOTIDE SEQUENCE [LARGE SCALE GENOMIC DNA]</scope>
    <source>
        <strain evidence="1 3">CECT 7022</strain>
    </source>
</reference>
<sequence length="73" mass="8299">MNSKATICDHLERYLKNNRMTIHRFSEISGVNSGTLSGTLKGLRPIGLNQLDRITAGWAYLKATYMNYTYTNI</sequence>
<dbReference type="RefSeq" id="WP_174812176.1">
    <property type="nucleotide sequence ID" value="NZ_CP054614.1"/>
</dbReference>
<dbReference type="Proteomes" id="UP000509327">
    <property type="component" value="Chromosome"/>
</dbReference>